<proteinExistence type="inferred from homology"/>
<evidence type="ECO:0000256" key="4">
    <source>
        <dbReference type="ARBA" id="ARBA00022617"/>
    </source>
</evidence>
<keyword evidence="8 15" id="KW-1133">Transmembrane helix</keyword>
<dbReference type="GO" id="GO:0005789">
    <property type="term" value="C:endoplasmic reticulum membrane"/>
    <property type="evidence" value="ECO:0007669"/>
    <property type="project" value="TreeGrafter"/>
</dbReference>
<evidence type="ECO:0000256" key="12">
    <source>
        <dbReference type="ARBA" id="ARBA00023136"/>
    </source>
</evidence>
<dbReference type="AlphaFoldDB" id="A0A4S4M1I5"/>
<reference evidence="17 18" key="1">
    <citation type="submission" date="2019-02" db="EMBL/GenBank/DDBJ databases">
        <title>Genome sequencing of the rare red list fungi Bondarzewia mesenterica.</title>
        <authorList>
            <person name="Buettner E."/>
            <person name="Kellner H."/>
        </authorList>
    </citation>
    <scope>NUCLEOTIDE SEQUENCE [LARGE SCALE GENOMIC DNA]</scope>
    <source>
        <strain evidence="17 18">DSM 108281</strain>
    </source>
</reference>
<evidence type="ECO:0000256" key="5">
    <source>
        <dbReference type="ARBA" id="ARBA00022692"/>
    </source>
</evidence>
<dbReference type="SUPFAM" id="SSF55856">
    <property type="entry name" value="Cytochrome b5-like heme/steroid binding domain"/>
    <property type="match status" value="1"/>
</dbReference>
<feature type="transmembrane region" description="Helical" evidence="15">
    <location>
        <begin position="68"/>
        <end position="86"/>
    </location>
</feature>
<keyword evidence="3 14" id="KW-0444">Lipid biosynthesis</keyword>
<dbReference type="OrthoDB" id="10260134at2759"/>
<evidence type="ECO:0000256" key="15">
    <source>
        <dbReference type="SAM" id="Phobius"/>
    </source>
</evidence>
<organism evidence="17 18">
    <name type="scientific">Bondarzewia mesenterica</name>
    <dbReference type="NCBI Taxonomy" id="1095465"/>
    <lineage>
        <taxon>Eukaryota</taxon>
        <taxon>Fungi</taxon>
        <taxon>Dikarya</taxon>
        <taxon>Basidiomycota</taxon>
        <taxon>Agaricomycotina</taxon>
        <taxon>Agaricomycetes</taxon>
        <taxon>Russulales</taxon>
        <taxon>Bondarzewiaceae</taxon>
        <taxon>Bondarzewia</taxon>
    </lineage>
</organism>
<name>A0A4S4M1I5_9AGAM</name>
<keyword evidence="9 14" id="KW-0560">Oxidoreductase</keyword>
<keyword evidence="6 14" id="KW-0479">Metal-binding</keyword>
<keyword evidence="12 15" id="KW-0472">Membrane</keyword>
<dbReference type="InterPro" id="IPR018506">
    <property type="entry name" value="Cyt_B5_heme-BS"/>
</dbReference>
<dbReference type="InterPro" id="IPR036400">
    <property type="entry name" value="Cyt_B5-like_heme/steroid_sf"/>
</dbReference>
<comment type="catalytic activity">
    <reaction evidence="14">
        <text>octadecanoyl-CoA + 2 Fe(II)-[cytochrome b5] + O2 + 2 H(+) = (9Z)-octadecenoyl-CoA + 2 Fe(III)-[cytochrome b5] + 2 H2O</text>
        <dbReference type="Rhea" id="RHEA:19721"/>
        <dbReference type="Rhea" id="RHEA-COMP:10438"/>
        <dbReference type="Rhea" id="RHEA-COMP:10439"/>
        <dbReference type="ChEBI" id="CHEBI:15377"/>
        <dbReference type="ChEBI" id="CHEBI:15378"/>
        <dbReference type="ChEBI" id="CHEBI:15379"/>
        <dbReference type="ChEBI" id="CHEBI:29033"/>
        <dbReference type="ChEBI" id="CHEBI:29034"/>
        <dbReference type="ChEBI" id="CHEBI:57387"/>
        <dbReference type="ChEBI" id="CHEBI:57394"/>
        <dbReference type="EC" id="1.14.19.1"/>
    </reaction>
</comment>
<evidence type="ECO:0000256" key="9">
    <source>
        <dbReference type="ARBA" id="ARBA00023002"/>
    </source>
</evidence>
<dbReference type="InterPro" id="IPR005804">
    <property type="entry name" value="FA_desaturase_dom"/>
</dbReference>
<comment type="cofactor">
    <cofactor evidence="14">
        <name>Fe(2+)</name>
        <dbReference type="ChEBI" id="CHEBI:29033"/>
    </cofactor>
    <text evidence="14">Expected to bind 2 Fe(2+) ions per subunit.</text>
</comment>
<evidence type="ECO:0000313" key="17">
    <source>
        <dbReference type="EMBL" id="THH18021.1"/>
    </source>
</evidence>
<evidence type="ECO:0000256" key="11">
    <source>
        <dbReference type="ARBA" id="ARBA00023098"/>
    </source>
</evidence>
<keyword evidence="5 15" id="KW-0812">Transmembrane</keyword>
<evidence type="ECO:0000256" key="2">
    <source>
        <dbReference type="ARBA" id="ARBA00009295"/>
    </source>
</evidence>
<dbReference type="InterPro" id="IPR001199">
    <property type="entry name" value="Cyt_B5-like_heme/steroid-bd"/>
</dbReference>
<evidence type="ECO:0000256" key="6">
    <source>
        <dbReference type="ARBA" id="ARBA00022723"/>
    </source>
</evidence>
<evidence type="ECO:0000256" key="8">
    <source>
        <dbReference type="ARBA" id="ARBA00022989"/>
    </source>
</evidence>
<evidence type="ECO:0000256" key="7">
    <source>
        <dbReference type="ARBA" id="ARBA00022832"/>
    </source>
</evidence>
<dbReference type="InterPro" id="IPR009160">
    <property type="entry name" value="Acyl-CoA_deSatase_haem/ster-bd"/>
</dbReference>
<dbReference type="GO" id="GO:0004768">
    <property type="term" value="F:stearoyl-CoA 9-desaturase activity"/>
    <property type="evidence" value="ECO:0007669"/>
    <property type="project" value="UniProtKB-UniRule"/>
</dbReference>
<dbReference type="CDD" id="cd03505">
    <property type="entry name" value="Delta9-FADS-like"/>
    <property type="match status" value="1"/>
</dbReference>
<feature type="transmembrane region" description="Helical" evidence="15">
    <location>
        <begin position="92"/>
        <end position="115"/>
    </location>
</feature>
<evidence type="ECO:0000256" key="1">
    <source>
        <dbReference type="ARBA" id="ARBA00004141"/>
    </source>
</evidence>
<evidence type="ECO:0000313" key="18">
    <source>
        <dbReference type="Proteomes" id="UP000310158"/>
    </source>
</evidence>
<evidence type="ECO:0000256" key="14">
    <source>
        <dbReference type="PIRNR" id="PIRNR000345"/>
    </source>
</evidence>
<comment type="caution">
    <text evidence="17">The sequence shown here is derived from an EMBL/GenBank/DDBJ whole genome shotgun (WGS) entry which is preliminary data.</text>
</comment>
<dbReference type="PANTHER" id="PTHR11351:SF31">
    <property type="entry name" value="DESATURASE 1, ISOFORM A-RELATED"/>
    <property type="match status" value="1"/>
</dbReference>
<evidence type="ECO:0000256" key="10">
    <source>
        <dbReference type="ARBA" id="ARBA00023004"/>
    </source>
</evidence>
<keyword evidence="18" id="KW-1185">Reference proteome</keyword>
<dbReference type="Pfam" id="PF00173">
    <property type="entry name" value="Cyt-b5"/>
    <property type="match status" value="1"/>
</dbReference>
<dbReference type="Pfam" id="PF00487">
    <property type="entry name" value="FA_desaturase"/>
    <property type="match status" value="1"/>
</dbReference>
<dbReference type="Proteomes" id="UP000310158">
    <property type="component" value="Unassembled WGS sequence"/>
</dbReference>
<dbReference type="SMART" id="SM01117">
    <property type="entry name" value="Cyt-b5"/>
    <property type="match status" value="1"/>
</dbReference>
<dbReference type="PIRSF" id="PIRSF000345">
    <property type="entry name" value="OLE1"/>
    <property type="match status" value="1"/>
</dbReference>
<evidence type="ECO:0000256" key="13">
    <source>
        <dbReference type="ARBA" id="ARBA00023160"/>
    </source>
</evidence>
<dbReference type="GO" id="GO:0005506">
    <property type="term" value="F:iron ion binding"/>
    <property type="evidence" value="ECO:0007669"/>
    <property type="project" value="TreeGrafter"/>
</dbReference>
<sequence length="476" mass="55097">MPSFFPVYKRTASSFELYQVPPHEMFHRWTLTMQNQPPRRAELSPRLQQRLRGEATQSILPQERIRQIRWFNLSVVISLPLLSFYGSCTTTLQSWTMLFCVFMYLVNMIGITAGYHRLWSHRSYNASQALQYFLAISGGAAVQGSIQWWARGHRSHHRYTDTDLDPYGAHRGLWHTHIGWMLTEPRIKPGAADMSDLKKNKIVAWQHRWYFHIAFLFGMIVPTCVPGYYWDDWRGGFFYAGCLRLTLVHHSVFCVNSIAHWLGETTYDDKLSPRDHFFTALLTLGEGYHNFHHQFPMDYRNAVKWYQYDPTKWFIVMCSYLGFASHLQVFPDGEIKKSELTMQLKRLKKQQDGLPKPLSSAELPVISWESFQEQTRTRPLTLVSGFIHDVTDFLSEHPGGGLMLQAMIGKDATTSFFGGVYDHSNAAQNLLAGMRVGVLLGGQEHISEAAIPPWRRLEIVDRKYPQKSHRTSEEVS</sequence>
<dbReference type="PANTHER" id="PTHR11351">
    <property type="entry name" value="ACYL-COA DESATURASE"/>
    <property type="match status" value="1"/>
</dbReference>
<dbReference type="InterPro" id="IPR015876">
    <property type="entry name" value="Acyl-CoA_DS"/>
</dbReference>
<evidence type="ECO:0000256" key="3">
    <source>
        <dbReference type="ARBA" id="ARBA00022516"/>
    </source>
</evidence>
<feature type="domain" description="Cytochrome b5 heme-binding" evidence="16">
    <location>
        <begin position="355"/>
        <end position="440"/>
    </location>
</feature>
<accession>A0A4S4M1I5</accession>
<keyword evidence="4 14" id="KW-0349">Heme</keyword>
<keyword evidence="14" id="KW-0813">Transport</keyword>
<comment type="similarity">
    <text evidence="2 14">Belongs to the fatty acid desaturase type 1 family.</text>
</comment>
<keyword evidence="11 14" id="KW-0443">Lipid metabolism</keyword>
<comment type="function">
    <text evidence="14">Stearoyl-CoA desaturase that utilizes O(2) and electrons from reduced cytochrome b5 to introduce the first double bond into saturated fatty acyl-CoA substrates.</text>
</comment>
<dbReference type="PROSITE" id="PS00191">
    <property type="entry name" value="CYTOCHROME_B5_1"/>
    <property type="match status" value="1"/>
</dbReference>
<dbReference type="PROSITE" id="PS00476">
    <property type="entry name" value="FATTY_ACID_DESATUR_1"/>
    <property type="match status" value="1"/>
</dbReference>
<dbReference type="PROSITE" id="PS50255">
    <property type="entry name" value="CYTOCHROME_B5_2"/>
    <property type="match status" value="1"/>
</dbReference>
<keyword evidence="13 14" id="KW-0275">Fatty acid biosynthesis</keyword>
<dbReference type="GO" id="GO:0006636">
    <property type="term" value="P:unsaturated fatty acid biosynthetic process"/>
    <property type="evidence" value="ECO:0007669"/>
    <property type="project" value="UniProtKB-UniRule"/>
</dbReference>
<dbReference type="Gene3D" id="3.10.120.10">
    <property type="entry name" value="Cytochrome b5-like heme/steroid binding domain"/>
    <property type="match status" value="1"/>
</dbReference>
<dbReference type="InterPro" id="IPR001522">
    <property type="entry name" value="FADS-1_CS"/>
</dbReference>
<keyword evidence="10 14" id="KW-0408">Iron</keyword>
<evidence type="ECO:0000259" key="16">
    <source>
        <dbReference type="PROSITE" id="PS50255"/>
    </source>
</evidence>
<dbReference type="EMBL" id="SGPL01000089">
    <property type="protein sequence ID" value="THH18021.1"/>
    <property type="molecule type" value="Genomic_DNA"/>
</dbReference>
<comment type="subcellular location">
    <subcellularLocation>
        <location evidence="1">Membrane</location>
        <topology evidence="1">Multi-pass membrane protein</topology>
    </subcellularLocation>
</comment>
<protein>
    <recommendedName>
        <fullName evidence="14">Acyl-CoA desaturase</fullName>
        <ecNumber evidence="14">1.14.19.1</ecNumber>
    </recommendedName>
</protein>
<feature type="transmembrane region" description="Helical" evidence="15">
    <location>
        <begin position="209"/>
        <end position="230"/>
    </location>
</feature>
<dbReference type="EC" id="1.14.19.1" evidence="14"/>
<gene>
    <name evidence="17" type="ORF">EW146_g2886</name>
</gene>
<dbReference type="PRINTS" id="PR00075">
    <property type="entry name" value="FACDDSATRASE"/>
</dbReference>
<keyword evidence="7 14" id="KW-0276">Fatty acid metabolism</keyword>
<keyword evidence="14" id="KW-0249">Electron transport</keyword>
<dbReference type="GO" id="GO:0020037">
    <property type="term" value="F:heme binding"/>
    <property type="evidence" value="ECO:0007669"/>
    <property type="project" value="InterPro"/>
</dbReference>